<accession>A0AAV4BL70</accession>
<gene>
    <name evidence="1" type="ORF">PoB_004740400</name>
</gene>
<evidence type="ECO:0000313" key="2">
    <source>
        <dbReference type="Proteomes" id="UP000735302"/>
    </source>
</evidence>
<comment type="caution">
    <text evidence="1">The sequence shown here is derived from an EMBL/GenBank/DDBJ whole genome shotgun (WGS) entry which is preliminary data.</text>
</comment>
<sequence length="99" mass="11082">MAQSVVQEAALFTFSSAEIKQFGSHSSSLLFPNYHTQSLKSLKMMSDRSHIILANDFYLCIKLVIISRFKEVGVGDPKSSDLVLISAGMCKVRAQDRRR</sequence>
<protein>
    <submittedName>
        <fullName evidence="1">Uncharacterized protein</fullName>
    </submittedName>
</protein>
<reference evidence="1 2" key="1">
    <citation type="journal article" date="2021" name="Elife">
        <title>Chloroplast acquisition without the gene transfer in kleptoplastic sea slugs, Plakobranchus ocellatus.</title>
        <authorList>
            <person name="Maeda T."/>
            <person name="Takahashi S."/>
            <person name="Yoshida T."/>
            <person name="Shimamura S."/>
            <person name="Takaki Y."/>
            <person name="Nagai Y."/>
            <person name="Toyoda A."/>
            <person name="Suzuki Y."/>
            <person name="Arimoto A."/>
            <person name="Ishii H."/>
            <person name="Satoh N."/>
            <person name="Nishiyama T."/>
            <person name="Hasebe M."/>
            <person name="Maruyama T."/>
            <person name="Minagawa J."/>
            <person name="Obokata J."/>
            <person name="Shigenobu S."/>
        </authorList>
    </citation>
    <scope>NUCLEOTIDE SEQUENCE [LARGE SCALE GENOMIC DNA]</scope>
</reference>
<evidence type="ECO:0000313" key="1">
    <source>
        <dbReference type="EMBL" id="GFO20899.1"/>
    </source>
</evidence>
<proteinExistence type="predicted"/>
<dbReference type="EMBL" id="BLXT01005220">
    <property type="protein sequence ID" value="GFO20899.1"/>
    <property type="molecule type" value="Genomic_DNA"/>
</dbReference>
<keyword evidence="2" id="KW-1185">Reference proteome</keyword>
<dbReference type="AlphaFoldDB" id="A0AAV4BL70"/>
<dbReference type="Proteomes" id="UP000735302">
    <property type="component" value="Unassembled WGS sequence"/>
</dbReference>
<name>A0AAV4BL70_9GAST</name>
<organism evidence="1 2">
    <name type="scientific">Plakobranchus ocellatus</name>
    <dbReference type="NCBI Taxonomy" id="259542"/>
    <lineage>
        <taxon>Eukaryota</taxon>
        <taxon>Metazoa</taxon>
        <taxon>Spiralia</taxon>
        <taxon>Lophotrochozoa</taxon>
        <taxon>Mollusca</taxon>
        <taxon>Gastropoda</taxon>
        <taxon>Heterobranchia</taxon>
        <taxon>Euthyneura</taxon>
        <taxon>Panpulmonata</taxon>
        <taxon>Sacoglossa</taxon>
        <taxon>Placobranchoidea</taxon>
        <taxon>Plakobranchidae</taxon>
        <taxon>Plakobranchus</taxon>
    </lineage>
</organism>